<keyword evidence="5" id="KW-0862">Zinc</keyword>
<dbReference type="RefSeq" id="WP_158767271.1">
    <property type="nucleotide sequence ID" value="NZ_CP047045.1"/>
</dbReference>
<evidence type="ECO:0000313" key="11">
    <source>
        <dbReference type="Proteomes" id="UP000431269"/>
    </source>
</evidence>
<dbReference type="PIRSF" id="PIRSF004692">
    <property type="entry name" value="KdsD_KpsF"/>
    <property type="match status" value="1"/>
</dbReference>
<comment type="similarity">
    <text evidence="1 4">Belongs to the SIS family. GutQ/KpsF subfamily.</text>
</comment>
<evidence type="ECO:0000256" key="3">
    <source>
        <dbReference type="ARBA" id="ARBA00023122"/>
    </source>
</evidence>
<feature type="site" description="Catalytically relevant" evidence="6">
    <location>
        <position position="113"/>
    </location>
</feature>
<keyword evidence="2" id="KW-0677">Repeat</keyword>
<proteinExistence type="inferred from homology"/>
<dbReference type="GO" id="GO:0046872">
    <property type="term" value="F:metal ion binding"/>
    <property type="evidence" value="ECO:0007669"/>
    <property type="project" value="UniProtKB-KW"/>
</dbReference>
<dbReference type="EC" id="5.3.1.13" evidence="10"/>
<gene>
    <name evidence="10" type="primary">kdsD</name>
    <name evidence="10" type="ORF">DSM104635_03347</name>
</gene>
<protein>
    <submittedName>
        <fullName evidence="10">Arabinose 5-phosphate isomerase KdsD</fullName>
        <ecNumber evidence="10">5.3.1.13</ecNumber>
    </submittedName>
</protein>
<dbReference type="KEGG" id="tsv:DSM104635_03347"/>
<evidence type="ECO:0000256" key="1">
    <source>
        <dbReference type="ARBA" id="ARBA00008165"/>
    </source>
</evidence>
<dbReference type="CDD" id="cd04604">
    <property type="entry name" value="CBS_pair_SIS_assoc"/>
    <property type="match status" value="1"/>
</dbReference>
<dbReference type="Pfam" id="PF01380">
    <property type="entry name" value="SIS"/>
    <property type="match status" value="1"/>
</dbReference>
<keyword evidence="10" id="KW-0413">Isomerase</keyword>
<dbReference type="Proteomes" id="UP000431269">
    <property type="component" value="Chromosome"/>
</dbReference>
<dbReference type="NCBIfam" id="TIGR00393">
    <property type="entry name" value="kpsF"/>
    <property type="match status" value="1"/>
</dbReference>
<feature type="domain" description="SIS" evidence="9">
    <location>
        <begin position="43"/>
        <end position="186"/>
    </location>
</feature>
<sequence length="326" mass="33555">MSDRIDPDAAVAAGQETIRAEAKALETLAVALAGELKEPFVEAARLLIGAEGRVIVSGMGKSGHIARKIAATLASTGTPAQFVHPAEASHGDLGMILEDDCVLAISRSGETAELSDLLYHCRRMSIPVIGMTFKPGSSLAKASTAALVLPECGEASEDAPAPTTSTTMCLALGDALAVALIKARGFSKDDFGAIHPGGKLGAALKRVRDIMRVGGEDPLVSPDISVPDAMKAMSVGGIGAAGVVENGKLIGIITDGDLRRKLTPEMFAKTAKDIMTAAPKTIAPDAPIADAIAIMNAKRITLLFAVEDGRPVGVVHMHDLLAAGVR</sequence>
<dbReference type="Gene3D" id="3.10.580.10">
    <property type="entry name" value="CBS-domain"/>
    <property type="match status" value="1"/>
</dbReference>
<dbReference type="GO" id="GO:0005975">
    <property type="term" value="P:carbohydrate metabolic process"/>
    <property type="evidence" value="ECO:0007669"/>
    <property type="project" value="InterPro"/>
</dbReference>
<dbReference type="SMART" id="SM00116">
    <property type="entry name" value="CBS"/>
    <property type="match status" value="2"/>
</dbReference>
<accession>A0A6I6MUQ3</accession>
<reference evidence="11" key="1">
    <citation type="submission" date="2019-12" db="EMBL/GenBank/DDBJ databases">
        <title>Complete genome of Terracaulis silvestris 0127_4.</title>
        <authorList>
            <person name="Vieira S."/>
            <person name="Riedel T."/>
            <person name="Sproer C."/>
            <person name="Pascual J."/>
            <person name="Boedeker C."/>
            <person name="Overmann J."/>
        </authorList>
    </citation>
    <scope>NUCLEOTIDE SEQUENCE [LARGE SCALE GENOMIC DNA]</scope>
    <source>
        <strain evidence="11">0127_4</strain>
    </source>
</reference>
<evidence type="ECO:0000259" key="9">
    <source>
        <dbReference type="PROSITE" id="PS51464"/>
    </source>
</evidence>
<dbReference type="InterPro" id="IPR046348">
    <property type="entry name" value="SIS_dom_sf"/>
</dbReference>
<dbReference type="FunFam" id="3.40.50.10490:FF:000011">
    <property type="entry name" value="Arabinose 5-phosphate isomerase"/>
    <property type="match status" value="1"/>
</dbReference>
<name>A0A6I6MUQ3_9CAUL</name>
<dbReference type="InterPro" id="IPR046342">
    <property type="entry name" value="CBS_dom_sf"/>
</dbReference>
<feature type="site" description="Catalytically relevant" evidence="6">
    <location>
        <position position="61"/>
    </location>
</feature>
<dbReference type="GO" id="GO:1901135">
    <property type="term" value="P:carbohydrate derivative metabolic process"/>
    <property type="evidence" value="ECO:0007669"/>
    <property type="project" value="InterPro"/>
</dbReference>
<evidence type="ECO:0000313" key="10">
    <source>
        <dbReference type="EMBL" id="QGZ96487.1"/>
    </source>
</evidence>
<dbReference type="PROSITE" id="PS51371">
    <property type="entry name" value="CBS"/>
    <property type="match status" value="2"/>
</dbReference>
<dbReference type="PANTHER" id="PTHR42745:SF1">
    <property type="entry name" value="ARABINOSE 5-PHOSPHATE ISOMERASE KDSD"/>
    <property type="match status" value="1"/>
</dbReference>
<dbReference type="AlphaFoldDB" id="A0A6I6MUQ3"/>
<dbReference type="InterPro" id="IPR001347">
    <property type="entry name" value="SIS_dom"/>
</dbReference>
<feature type="binding site" evidence="5">
    <location>
        <position position="84"/>
    </location>
    <ligand>
        <name>Zn(2+)</name>
        <dbReference type="ChEBI" id="CHEBI:29105"/>
    </ligand>
</feature>
<evidence type="ECO:0000256" key="6">
    <source>
        <dbReference type="PIRSR" id="PIRSR004692-3"/>
    </source>
</evidence>
<dbReference type="GO" id="GO:0019146">
    <property type="term" value="F:arabinose-5-phosphate isomerase activity"/>
    <property type="evidence" value="ECO:0007669"/>
    <property type="project" value="UniProtKB-EC"/>
</dbReference>
<dbReference type="PROSITE" id="PS51464">
    <property type="entry name" value="SIS"/>
    <property type="match status" value="1"/>
</dbReference>
<dbReference type="PANTHER" id="PTHR42745">
    <property type="match status" value="1"/>
</dbReference>
<feature type="site" description="Catalytically relevant" evidence="6">
    <location>
        <position position="195"/>
    </location>
</feature>
<keyword evidence="3 7" id="KW-0129">CBS domain</keyword>
<dbReference type="Pfam" id="PF00571">
    <property type="entry name" value="CBS"/>
    <property type="match status" value="2"/>
</dbReference>
<dbReference type="Gene3D" id="3.40.50.10490">
    <property type="entry name" value="Glucose-6-phosphate isomerase like protein, domain 1"/>
    <property type="match status" value="1"/>
</dbReference>
<dbReference type="InterPro" id="IPR035474">
    <property type="entry name" value="SIS_Kpsf"/>
</dbReference>
<dbReference type="GO" id="GO:0097367">
    <property type="term" value="F:carbohydrate derivative binding"/>
    <property type="evidence" value="ECO:0007669"/>
    <property type="project" value="InterPro"/>
</dbReference>
<feature type="domain" description="CBS" evidence="8">
    <location>
        <begin position="275"/>
        <end position="326"/>
    </location>
</feature>
<dbReference type="CDD" id="cd05014">
    <property type="entry name" value="SIS_Kpsf"/>
    <property type="match status" value="1"/>
</dbReference>
<organism evidence="10 11">
    <name type="scientific">Terricaulis silvestris</name>
    <dbReference type="NCBI Taxonomy" id="2686094"/>
    <lineage>
        <taxon>Bacteria</taxon>
        <taxon>Pseudomonadati</taxon>
        <taxon>Pseudomonadota</taxon>
        <taxon>Alphaproteobacteria</taxon>
        <taxon>Caulobacterales</taxon>
        <taxon>Caulobacteraceae</taxon>
        <taxon>Terricaulis</taxon>
    </lineage>
</organism>
<feature type="site" description="Catalytically relevant" evidence="6">
    <location>
        <position position="154"/>
    </location>
</feature>
<evidence type="ECO:0000256" key="4">
    <source>
        <dbReference type="PIRNR" id="PIRNR004692"/>
    </source>
</evidence>
<dbReference type="InterPro" id="IPR000644">
    <property type="entry name" value="CBS_dom"/>
</dbReference>
<evidence type="ECO:0000256" key="2">
    <source>
        <dbReference type="ARBA" id="ARBA00022737"/>
    </source>
</evidence>
<feature type="domain" description="CBS" evidence="8">
    <location>
        <begin position="211"/>
        <end position="269"/>
    </location>
</feature>
<evidence type="ECO:0000256" key="5">
    <source>
        <dbReference type="PIRSR" id="PIRSR004692-2"/>
    </source>
</evidence>
<dbReference type="EMBL" id="CP047045">
    <property type="protein sequence ID" value="QGZ96487.1"/>
    <property type="molecule type" value="Genomic_DNA"/>
</dbReference>
<dbReference type="InterPro" id="IPR004800">
    <property type="entry name" value="KdsD/KpsF-type"/>
</dbReference>
<keyword evidence="11" id="KW-1185">Reference proteome</keyword>
<keyword evidence="5" id="KW-0479">Metal-binding</keyword>
<dbReference type="SUPFAM" id="SSF53697">
    <property type="entry name" value="SIS domain"/>
    <property type="match status" value="1"/>
</dbReference>
<evidence type="ECO:0000259" key="8">
    <source>
        <dbReference type="PROSITE" id="PS51371"/>
    </source>
</evidence>
<dbReference type="InterPro" id="IPR050986">
    <property type="entry name" value="GutQ/KpsF_isomerases"/>
</dbReference>
<dbReference type="SUPFAM" id="SSF54631">
    <property type="entry name" value="CBS-domain pair"/>
    <property type="match status" value="1"/>
</dbReference>
<evidence type="ECO:0000256" key="7">
    <source>
        <dbReference type="PROSITE-ProRule" id="PRU00703"/>
    </source>
</evidence>